<evidence type="ECO:0000313" key="1">
    <source>
        <dbReference type="EMBL" id="EKR53208.1"/>
    </source>
</evidence>
<proteinExistence type="predicted"/>
<name>A0A0E2D0U6_LEPIR</name>
<gene>
    <name evidence="1" type="ORF">LEP1GSC105_1795</name>
</gene>
<dbReference type="AlphaFoldDB" id="A0A0E2D0U6"/>
<evidence type="ECO:0000313" key="2">
    <source>
        <dbReference type="Proteomes" id="UP000001340"/>
    </source>
</evidence>
<dbReference type="EMBL" id="AHNR02000068">
    <property type="protein sequence ID" value="EKR53208.1"/>
    <property type="molecule type" value="Genomic_DNA"/>
</dbReference>
<sequence length="45" mass="5002">MFPSSTTEGSQPSSKSFFTVSTFFARIASNSSGWIHDYSPIKLRL</sequence>
<comment type="caution">
    <text evidence="1">The sequence shown here is derived from an EMBL/GenBank/DDBJ whole genome shotgun (WGS) entry which is preliminary data.</text>
</comment>
<protein>
    <submittedName>
        <fullName evidence="1">Uncharacterized protein</fullName>
    </submittedName>
</protein>
<reference evidence="1 2" key="1">
    <citation type="submission" date="2012-10" db="EMBL/GenBank/DDBJ databases">
        <authorList>
            <person name="Harkins D.M."/>
            <person name="Durkin A.S."/>
            <person name="Brinkac L.M."/>
            <person name="Haft D.H."/>
            <person name="Selengut J.D."/>
            <person name="Sanka R."/>
            <person name="DePew J."/>
            <person name="Purushe J."/>
            <person name="Chanthongthip A."/>
            <person name="Lattana O."/>
            <person name="Phetsouvanh R."/>
            <person name="Newton P.N."/>
            <person name="Vinetz J.M."/>
            <person name="Sutton G.G."/>
            <person name="Nierman W.C."/>
            <person name="Fouts D.E."/>
        </authorList>
    </citation>
    <scope>NUCLEOTIDE SEQUENCE [LARGE SCALE GENOMIC DNA]</scope>
    <source>
        <strain evidence="1 2">UI 12758</strain>
    </source>
</reference>
<dbReference type="Proteomes" id="UP000001340">
    <property type="component" value="Unassembled WGS sequence"/>
</dbReference>
<organism evidence="1 2">
    <name type="scientific">Leptospira interrogans str. UI 12758</name>
    <dbReference type="NCBI Taxonomy" id="1049938"/>
    <lineage>
        <taxon>Bacteria</taxon>
        <taxon>Pseudomonadati</taxon>
        <taxon>Spirochaetota</taxon>
        <taxon>Spirochaetia</taxon>
        <taxon>Leptospirales</taxon>
        <taxon>Leptospiraceae</taxon>
        <taxon>Leptospira</taxon>
    </lineage>
</organism>
<accession>A0A0E2D0U6</accession>